<feature type="transmembrane region" description="Helical" evidence="6">
    <location>
        <begin position="85"/>
        <end position="108"/>
    </location>
</feature>
<keyword evidence="2" id="KW-1003">Cell membrane</keyword>
<feature type="transmembrane region" description="Helical" evidence="6">
    <location>
        <begin position="12"/>
        <end position="30"/>
    </location>
</feature>
<comment type="caution">
    <text evidence="7">The sequence shown here is derived from an EMBL/GenBank/DDBJ whole genome shotgun (WGS) entry which is preliminary data.</text>
</comment>
<feature type="transmembrane region" description="Helical" evidence="6">
    <location>
        <begin position="467"/>
        <end position="489"/>
    </location>
</feature>
<dbReference type="InterPro" id="IPR050833">
    <property type="entry name" value="Poly_Biosynth_Transport"/>
</dbReference>
<evidence type="ECO:0000313" key="7">
    <source>
        <dbReference type="EMBL" id="MBM7122807.1"/>
    </source>
</evidence>
<keyword evidence="4 6" id="KW-1133">Transmembrane helix</keyword>
<evidence type="ECO:0000256" key="4">
    <source>
        <dbReference type="ARBA" id="ARBA00022989"/>
    </source>
</evidence>
<feature type="transmembrane region" description="Helical" evidence="6">
    <location>
        <begin position="378"/>
        <end position="397"/>
    </location>
</feature>
<dbReference type="Proteomes" id="UP001430065">
    <property type="component" value="Unassembled WGS sequence"/>
</dbReference>
<dbReference type="PANTHER" id="PTHR30250">
    <property type="entry name" value="PST FAMILY PREDICTED COLANIC ACID TRANSPORTER"/>
    <property type="match status" value="1"/>
</dbReference>
<evidence type="ECO:0000256" key="6">
    <source>
        <dbReference type="SAM" id="Phobius"/>
    </source>
</evidence>
<feature type="transmembrane region" description="Helical" evidence="6">
    <location>
        <begin position="311"/>
        <end position="328"/>
    </location>
</feature>
<evidence type="ECO:0000313" key="8">
    <source>
        <dbReference type="Proteomes" id="UP001430065"/>
    </source>
</evidence>
<feature type="transmembrane region" description="Helical" evidence="6">
    <location>
        <begin position="42"/>
        <end position="64"/>
    </location>
</feature>
<evidence type="ECO:0000256" key="1">
    <source>
        <dbReference type="ARBA" id="ARBA00004651"/>
    </source>
</evidence>
<protein>
    <submittedName>
        <fullName evidence="7">Lipopolysaccharide biosynthesis protein</fullName>
    </submittedName>
</protein>
<feature type="transmembrane region" description="Helical" evidence="6">
    <location>
        <begin position="403"/>
        <end position="422"/>
    </location>
</feature>
<feature type="transmembrane region" description="Helical" evidence="6">
    <location>
        <begin position="334"/>
        <end position="358"/>
    </location>
</feature>
<name>A0ABS2JUV7_9GAMM</name>
<reference evidence="7 8" key="1">
    <citation type="submission" date="2020-10" db="EMBL/GenBank/DDBJ databases">
        <title>Phylogeny of dyella-like bacteria.</title>
        <authorList>
            <person name="Fu J."/>
        </authorList>
    </citation>
    <scope>NUCLEOTIDE SEQUENCE [LARGE SCALE GENOMIC DNA]</scope>
    <source>
        <strain evidence="7 8">THG-B117</strain>
    </source>
</reference>
<evidence type="ECO:0000256" key="3">
    <source>
        <dbReference type="ARBA" id="ARBA00022692"/>
    </source>
</evidence>
<organism evidence="7 8">
    <name type="scientific">Dyella kyungheensis</name>
    <dbReference type="NCBI Taxonomy" id="1242174"/>
    <lineage>
        <taxon>Bacteria</taxon>
        <taxon>Pseudomonadati</taxon>
        <taxon>Pseudomonadota</taxon>
        <taxon>Gammaproteobacteria</taxon>
        <taxon>Lysobacterales</taxon>
        <taxon>Rhodanobacteraceae</taxon>
        <taxon>Dyella</taxon>
    </lineage>
</organism>
<proteinExistence type="predicted"/>
<gene>
    <name evidence="7" type="ORF">ISP20_16695</name>
</gene>
<dbReference type="EMBL" id="JADIKC010000007">
    <property type="protein sequence ID" value="MBM7122807.1"/>
    <property type="molecule type" value="Genomic_DNA"/>
</dbReference>
<sequence length="516" mass="56116">MSQSSHRVATNTALLYLRTVLNIGVQIVATRVLLRSLGVVDFGIFSVVAGVVVLLSFLNAAMTSATQRFLSFHQGRDDLPAQQRVFAASICLHLLLAVAVVLLLLAFSGVVVQHVLHIPVARMEAARFAFVCMSLAVFSTIVVVPFTASINAHEDMMTILTVGITEILLKLVAAFSILWFEADHLKVYACGMAAVAFITNGQCLVHAIRKYPECVFRSVLRPTTQDLKEIGSFAGWNLFGTLSHLGRVQGLAVILNVFFGPAMNAAYGVANQVTGQMNMFSSMMMRAINPQIMKSEGGRDRDRMLDLSVRASKFGLLLLGAVAVPLMFEMPSLLRLWLGHAPVETAMFCNLLLVGLMINQSTTGLQSAVQATGDIKRYEIEVGGILLLNLPIAYVMLRLGAPYYTILISYVGVELAAGLLKLRFALRLAGLRPAAFAANVYGKAMLPIAATALSGATMSGLLRPEGFWGMLLSLACMECVYLTSTYFLALARDERAWMNGFLRQLLGRARREKAIA</sequence>
<evidence type="ECO:0000256" key="5">
    <source>
        <dbReference type="ARBA" id="ARBA00023136"/>
    </source>
</evidence>
<keyword evidence="3 6" id="KW-0812">Transmembrane</keyword>
<feature type="transmembrane region" description="Helical" evidence="6">
    <location>
        <begin position="186"/>
        <end position="208"/>
    </location>
</feature>
<feature type="transmembrane region" description="Helical" evidence="6">
    <location>
        <begin position="159"/>
        <end position="180"/>
    </location>
</feature>
<keyword evidence="8" id="KW-1185">Reference proteome</keyword>
<evidence type="ECO:0000256" key="2">
    <source>
        <dbReference type="ARBA" id="ARBA00022475"/>
    </source>
</evidence>
<keyword evidence="5 6" id="KW-0472">Membrane</keyword>
<accession>A0ABS2JUV7</accession>
<feature type="transmembrane region" description="Helical" evidence="6">
    <location>
        <begin position="434"/>
        <end position="455"/>
    </location>
</feature>
<feature type="transmembrane region" description="Helical" evidence="6">
    <location>
        <begin position="128"/>
        <end position="147"/>
    </location>
</feature>
<dbReference type="RefSeq" id="WP_204637233.1">
    <property type="nucleotide sequence ID" value="NZ_JADIKC010000007.1"/>
</dbReference>
<dbReference type="PANTHER" id="PTHR30250:SF26">
    <property type="entry name" value="PSMA PROTEIN"/>
    <property type="match status" value="1"/>
</dbReference>
<comment type="subcellular location">
    <subcellularLocation>
        <location evidence="1">Cell membrane</location>
        <topology evidence="1">Multi-pass membrane protein</topology>
    </subcellularLocation>
</comment>